<feature type="transmembrane region" description="Helical" evidence="6">
    <location>
        <begin position="41"/>
        <end position="62"/>
    </location>
</feature>
<comment type="subcellular location">
    <subcellularLocation>
        <location evidence="1">Membrane</location>
        <topology evidence="1">Multi-pass membrane protein</topology>
    </subcellularLocation>
</comment>
<organism evidence="7 8">
    <name type="scientific">Peribacillus saganii</name>
    <dbReference type="NCBI Taxonomy" id="2303992"/>
    <lineage>
        <taxon>Bacteria</taxon>
        <taxon>Bacillati</taxon>
        <taxon>Bacillota</taxon>
        <taxon>Bacilli</taxon>
        <taxon>Bacillales</taxon>
        <taxon>Bacillaceae</taxon>
        <taxon>Peribacillus</taxon>
    </lineage>
</organism>
<dbReference type="InterPro" id="IPR002794">
    <property type="entry name" value="DUF92_TMEM19"/>
</dbReference>
<protein>
    <submittedName>
        <fullName evidence="7">DUF92 domain-containing protein</fullName>
    </submittedName>
</protein>
<dbReference type="Proteomes" id="UP000264541">
    <property type="component" value="Unassembled WGS sequence"/>
</dbReference>
<dbReference type="PANTHER" id="PTHR13353">
    <property type="entry name" value="TRANSMEMBRANE PROTEIN 19"/>
    <property type="match status" value="1"/>
</dbReference>
<keyword evidence="8" id="KW-1185">Reference proteome</keyword>
<dbReference type="GO" id="GO:0016020">
    <property type="term" value="C:membrane"/>
    <property type="evidence" value="ECO:0007669"/>
    <property type="project" value="UniProtKB-SubCell"/>
</dbReference>
<evidence type="ECO:0000256" key="6">
    <source>
        <dbReference type="SAM" id="Phobius"/>
    </source>
</evidence>
<dbReference type="RefSeq" id="WP_117328301.1">
    <property type="nucleotide sequence ID" value="NZ_QVTE01000057.1"/>
</dbReference>
<evidence type="ECO:0000256" key="1">
    <source>
        <dbReference type="ARBA" id="ARBA00004141"/>
    </source>
</evidence>
<gene>
    <name evidence="7" type="ORF">D0469_18950</name>
</gene>
<keyword evidence="5 6" id="KW-0472">Membrane</keyword>
<sequence>MAVELIYLVFICATALAGYRVKSLSFSGAIGAVAVGYSVAIGFGVKGLLILGVFFASSSFWSKYKAAKKNKVEDKLEKGSSRDLTQVAANGGAAAAVSLLYLAYGHEILLLVFLVSIAAANSDTWASEIGVLSKRPPVFIRTFKRAEKGTSGAISATGTIAALAGSILIALCGILLFDKGLSWFITVAFFGFLGNLADTLLGAFFQAEYRCKSCRLKTEKKVHCGTGTVLIKGWPLFNNDMVNGLSICLAAAGSLLAGYLLF</sequence>
<evidence type="ECO:0000256" key="5">
    <source>
        <dbReference type="ARBA" id="ARBA00023136"/>
    </source>
</evidence>
<evidence type="ECO:0000256" key="4">
    <source>
        <dbReference type="ARBA" id="ARBA00022989"/>
    </source>
</evidence>
<evidence type="ECO:0000313" key="8">
    <source>
        <dbReference type="Proteomes" id="UP000264541"/>
    </source>
</evidence>
<dbReference type="AlphaFoldDB" id="A0A372LDP7"/>
<keyword evidence="4 6" id="KW-1133">Transmembrane helix</keyword>
<reference evidence="7 8" key="1">
    <citation type="submission" date="2018-08" db="EMBL/GenBank/DDBJ databases">
        <title>Bacillus chawlae sp. nov., Bacillus glennii sp. nov., and Bacillus saganii sp. nov. Isolated from the Vehicle Assembly Building at Kennedy Space Center where the Viking Spacecraft were Assembled.</title>
        <authorList>
            <person name="Seuylemezian A."/>
            <person name="Vaishampayan P."/>
        </authorList>
    </citation>
    <scope>NUCLEOTIDE SEQUENCE [LARGE SCALE GENOMIC DNA]</scope>
    <source>
        <strain evidence="7 8">V47-23a</strain>
    </source>
</reference>
<keyword evidence="3 6" id="KW-0812">Transmembrane</keyword>
<accession>A0A372LDP7</accession>
<feature type="transmembrane region" description="Helical" evidence="6">
    <location>
        <begin position="153"/>
        <end position="177"/>
    </location>
</feature>
<evidence type="ECO:0000256" key="2">
    <source>
        <dbReference type="ARBA" id="ARBA00009012"/>
    </source>
</evidence>
<dbReference type="PANTHER" id="PTHR13353:SF5">
    <property type="entry name" value="TRANSMEMBRANE PROTEIN 19"/>
    <property type="match status" value="1"/>
</dbReference>
<feature type="transmembrane region" description="Helical" evidence="6">
    <location>
        <begin position="241"/>
        <end position="261"/>
    </location>
</feature>
<dbReference type="OrthoDB" id="9808500at2"/>
<name>A0A372LDP7_9BACI</name>
<proteinExistence type="inferred from homology"/>
<comment type="caution">
    <text evidence="7">The sequence shown here is derived from an EMBL/GenBank/DDBJ whole genome shotgun (WGS) entry which is preliminary data.</text>
</comment>
<comment type="similarity">
    <text evidence="2">Belongs to the TMEM19 family.</text>
</comment>
<evidence type="ECO:0000313" key="7">
    <source>
        <dbReference type="EMBL" id="RFU64283.1"/>
    </source>
</evidence>
<dbReference type="EMBL" id="QVTE01000057">
    <property type="protein sequence ID" value="RFU64283.1"/>
    <property type="molecule type" value="Genomic_DNA"/>
</dbReference>
<feature type="transmembrane region" description="Helical" evidence="6">
    <location>
        <begin position="183"/>
        <end position="205"/>
    </location>
</feature>
<dbReference type="Pfam" id="PF01940">
    <property type="entry name" value="DUF92"/>
    <property type="match status" value="1"/>
</dbReference>
<evidence type="ECO:0000256" key="3">
    <source>
        <dbReference type="ARBA" id="ARBA00022692"/>
    </source>
</evidence>